<organism evidence="1 2">
    <name type="scientific">Candidatus Acidiferrum panamense</name>
    <dbReference type="NCBI Taxonomy" id="2741543"/>
    <lineage>
        <taxon>Bacteria</taxon>
        <taxon>Pseudomonadati</taxon>
        <taxon>Acidobacteriota</taxon>
        <taxon>Terriglobia</taxon>
        <taxon>Candidatus Acidiferrales</taxon>
        <taxon>Candidatus Acidiferrum</taxon>
    </lineage>
</organism>
<evidence type="ECO:0000313" key="2">
    <source>
        <dbReference type="Proteomes" id="UP000567293"/>
    </source>
</evidence>
<gene>
    <name evidence="1" type="ORF">HRJ53_17515</name>
</gene>
<proteinExistence type="predicted"/>
<dbReference type="EMBL" id="JACDQQ010001676">
    <property type="protein sequence ID" value="MBA0086782.1"/>
    <property type="molecule type" value="Genomic_DNA"/>
</dbReference>
<reference evidence="1" key="1">
    <citation type="submission" date="2020-06" db="EMBL/GenBank/DDBJ databases">
        <title>Legume-microbial interactions unlock mineral nutrients during tropical forest succession.</title>
        <authorList>
            <person name="Epihov D.Z."/>
        </authorList>
    </citation>
    <scope>NUCLEOTIDE SEQUENCE [LARGE SCALE GENOMIC DNA]</scope>
    <source>
        <strain evidence="1">Pan2503</strain>
    </source>
</reference>
<evidence type="ECO:0000313" key="1">
    <source>
        <dbReference type="EMBL" id="MBA0086782.1"/>
    </source>
</evidence>
<protein>
    <submittedName>
        <fullName evidence="1">Gluconate 2-dehydrogenase subunit 3 family protein</fullName>
    </submittedName>
</protein>
<dbReference type="InterPro" id="IPR027056">
    <property type="entry name" value="Gluconate_2DH_su3"/>
</dbReference>
<name>A0A7V8NSQ8_9BACT</name>
<sequence length="289" mass="31467">MDESENKIDERKSRVALSRREWLMSLGGAVVLSGVRGEPGLVQPGSRAARAPLPPGLYQPSLDHLSHALDSKGAFLPIPPGAPTEYARPHLGPFVPQGFTQEEFAVVRRLVEIILGEDLKNASEKLASGAPASIYDEVAEWIDFVVANAPGTRTLALNLPADQRALAVAYFGSEEPVRHLESFEPESVCRDGLAWLGEESQRRLATGFLDIDPSGQAELVRAISDGRPDSSVTHAGTRLFDFLKEETIRAFYTSRVGLKELDYQGNSFYGQSPGCGLPPRFRPTASEPE</sequence>
<dbReference type="Pfam" id="PF13618">
    <property type="entry name" value="Gluconate_2-dh3"/>
    <property type="match status" value="1"/>
</dbReference>
<dbReference type="AlphaFoldDB" id="A0A7V8NSQ8"/>
<dbReference type="Proteomes" id="UP000567293">
    <property type="component" value="Unassembled WGS sequence"/>
</dbReference>
<accession>A0A7V8NSQ8</accession>
<keyword evidence="2" id="KW-1185">Reference proteome</keyword>
<comment type="caution">
    <text evidence="1">The sequence shown here is derived from an EMBL/GenBank/DDBJ whole genome shotgun (WGS) entry which is preliminary data.</text>
</comment>